<comment type="cofactor">
    <cofactor evidence="1 8">
        <name>heme</name>
        <dbReference type="ChEBI" id="CHEBI:30413"/>
    </cofactor>
</comment>
<keyword evidence="7 9" id="KW-0503">Monooxygenase</keyword>
<dbReference type="GO" id="GO:0005506">
    <property type="term" value="F:iron ion binding"/>
    <property type="evidence" value="ECO:0007669"/>
    <property type="project" value="InterPro"/>
</dbReference>
<dbReference type="RefSeq" id="XP_020123716.1">
    <property type="nucleotide sequence ID" value="XM_020261741.1"/>
</dbReference>
<dbReference type="Pfam" id="PF00067">
    <property type="entry name" value="p450"/>
    <property type="match status" value="1"/>
</dbReference>
<protein>
    <recommendedName>
        <fullName evidence="12">Isotrichodermin C-15 hydroxylase</fullName>
    </recommendedName>
</protein>
<dbReference type="GO" id="GO:0004497">
    <property type="term" value="F:monooxygenase activity"/>
    <property type="evidence" value="ECO:0007669"/>
    <property type="project" value="UniProtKB-KW"/>
</dbReference>
<dbReference type="PANTHER" id="PTHR24305:SF237">
    <property type="entry name" value="CYTOCHROME P450 MONOOXYGENASE ATNE-RELATED"/>
    <property type="match status" value="1"/>
</dbReference>
<evidence type="ECO:0000256" key="9">
    <source>
        <dbReference type="RuleBase" id="RU000461"/>
    </source>
</evidence>
<keyword evidence="11" id="KW-1185">Reference proteome</keyword>
<keyword evidence="3 8" id="KW-0349">Heme</keyword>
<dbReference type="Gene3D" id="1.10.630.10">
    <property type="entry name" value="Cytochrome P450"/>
    <property type="match status" value="1"/>
</dbReference>
<dbReference type="GO" id="GO:0020037">
    <property type="term" value="F:heme binding"/>
    <property type="evidence" value="ECO:0007669"/>
    <property type="project" value="InterPro"/>
</dbReference>
<evidence type="ECO:0000256" key="5">
    <source>
        <dbReference type="ARBA" id="ARBA00023002"/>
    </source>
</evidence>
<evidence type="ECO:0000256" key="6">
    <source>
        <dbReference type="ARBA" id="ARBA00023004"/>
    </source>
</evidence>
<gene>
    <name evidence="10" type="ORF">UA08_02014</name>
</gene>
<reference evidence="10 11" key="1">
    <citation type="submission" date="2015-06" db="EMBL/GenBank/DDBJ databases">
        <title>Talaromyces atroroseus IBT 11181 draft genome.</title>
        <authorList>
            <person name="Rasmussen K.B."/>
            <person name="Rasmussen S."/>
            <person name="Petersen B."/>
            <person name="Sicheritz-Ponten T."/>
            <person name="Mortensen U.H."/>
            <person name="Thrane U."/>
        </authorList>
    </citation>
    <scope>NUCLEOTIDE SEQUENCE [LARGE SCALE GENOMIC DNA]</scope>
    <source>
        <strain evidence="10 11">IBT 11181</strain>
    </source>
</reference>
<name>A0A1Q5QCD0_TALAT</name>
<evidence type="ECO:0000256" key="2">
    <source>
        <dbReference type="ARBA" id="ARBA00010617"/>
    </source>
</evidence>
<dbReference type="SUPFAM" id="SSF48264">
    <property type="entry name" value="Cytochrome P450"/>
    <property type="match status" value="1"/>
</dbReference>
<dbReference type="InterPro" id="IPR001128">
    <property type="entry name" value="Cyt_P450"/>
</dbReference>
<dbReference type="Proteomes" id="UP000214365">
    <property type="component" value="Unassembled WGS sequence"/>
</dbReference>
<sequence length="530" mass="59314">MAPPSLVLHLCSAVVLLLSTRLYRLLWHPLSKISGPILNAASSWPEFFAAASGDRHVRLWQLHEIYGPTVRIAPNRVSFNTVTAFKTIYDAKANVKQGPLYDTFIASNHGRVDLLDSDGEVHSRKRKIISHAFSERALRLKEDSIVEHQQSWLDQVTQTFGQQADDWTQPIDMTQWLSYMTIDIVGEIGFGKDFNLTRSERFRFLPQTFANLVTINFAVGHLPRALQFGINCILRSPIMSLLIPPEVHNFAKFTSDLIVERVARMDGLDSKENDDFVSLFRNQDGNLGKDAVEEIKSEATTLIVAGSDTAATAMAGMLFYLTHNPRCLEKLTAEIRSTFSTAQSIRRGYELSRAKYLRACIDETLRLSPPVPGYLGREVLAGGITIDGQYLPAGVEVGVPISALHLNPEYYPRPFEFWPERWLHGAGTEEEVVQDATLARTAFAAFSTGRHGCAGKELAYMEISLMMARLLYHYDIRLTDDATRNTVGEGHGSSGPWGRRIKGQFQIHDYFTGKGQGPWIQLRGVKRGAS</sequence>
<dbReference type="PROSITE" id="PS00086">
    <property type="entry name" value="CYTOCHROME_P450"/>
    <property type="match status" value="1"/>
</dbReference>
<dbReference type="EMBL" id="LFMY01000002">
    <property type="protein sequence ID" value="OKL63595.1"/>
    <property type="molecule type" value="Genomic_DNA"/>
</dbReference>
<evidence type="ECO:0000256" key="8">
    <source>
        <dbReference type="PIRSR" id="PIRSR602401-1"/>
    </source>
</evidence>
<keyword evidence="4 8" id="KW-0479">Metal-binding</keyword>
<dbReference type="OrthoDB" id="4227222at2759"/>
<proteinExistence type="inferred from homology"/>
<evidence type="ECO:0000256" key="7">
    <source>
        <dbReference type="ARBA" id="ARBA00023033"/>
    </source>
</evidence>
<dbReference type="STRING" id="1441469.A0A1Q5QCD0"/>
<dbReference type="PRINTS" id="PR00385">
    <property type="entry name" value="P450"/>
</dbReference>
<dbReference type="InterPro" id="IPR017972">
    <property type="entry name" value="Cyt_P450_CS"/>
</dbReference>
<evidence type="ECO:0000313" key="11">
    <source>
        <dbReference type="Proteomes" id="UP000214365"/>
    </source>
</evidence>
<dbReference type="PANTHER" id="PTHR24305">
    <property type="entry name" value="CYTOCHROME P450"/>
    <property type="match status" value="1"/>
</dbReference>
<dbReference type="CDD" id="cd11061">
    <property type="entry name" value="CYP67-like"/>
    <property type="match status" value="1"/>
</dbReference>
<feature type="binding site" description="axial binding residue" evidence="8">
    <location>
        <position position="453"/>
    </location>
    <ligand>
        <name>heme</name>
        <dbReference type="ChEBI" id="CHEBI:30413"/>
    </ligand>
    <ligandPart>
        <name>Fe</name>
        <dbReference type="ChEBI" id="CHEBI:18248"/>
    </ligandPart>
</feature>
<evidence type="ECO:0000256" key="4">
    <source>
        <dbReference type="ARBA" id="ARBA00022723"/>
    </source>
</evidence>
<evidence type="ECO:0000313" key="10">
    <source>
        <dbReference type="EMBL" id="OKL63595.1"/>
    </source>
</evidence>
<comment type="similarity">
    <text evidence="2 9">Belongs to the cytochrome P450 family.</text>
</comment>
<keyword evidence="6 8" id="KW-0408">Iron</keyword>
<evidence type="ECO:0008006" key="12">
    <source>
        <dbReference type="Google" id="ProtNLM"/>
    </source>
</evidence>
<dbReference type="GeneID" id="31001769"/>
<dbReference type="PRINTS" id="PR00463">
    <property type="entry name" value="EP450I"/>
</dbReference>
<dbReference type="AlphaFoldDB" id="A0A1Q5QCD0"/>
<evidence type="ECO:0000256" key="1">
    <source>
        <dbReference type="ARBA" id="ARBA00001971"/>
    </source>
</evidence>
<dbReference type="InterPro" id="IPR002401">
    <property type="entry name" value="Cyt_P450_E_grp-I"/>
</dbReference>
<comment type="caution">
    <text evidence="10">The sequence shown here is derived from an EMBL/GenBank/DDBJ whole genome shotgun (WGS) entry which is preliminary data.</text>
</comment>
<evidence type="ECO:0000256" key="3">
    <source>
        <dbReference type="ARBA" id="ARBA00022617"/>
    </source>
</evidence>
<keyword evidence="5 9" id="KW-0560">Oxidoreductase</keyword>
<dbReference type="GO" id="GO:0016705">
    <property type="term" value="F:oxidoreductase activity, acting on paired donors, with incorporation or reduction of molecular oxygen"/>
    <property type="evidence" value="ECO:0007669"/>
    <property type="project" value="InterPro"/>
</dbReference>
<dbReference type="InterPro" id="IPR050121">
    <property type="entry name" value="Cytochrome_P450_monoxygenase"/>
</dbReference>
<accession>A0A1Q5QCD0</accession>
<dbReference type="InterPro" id="IPR036396">
    <property type="entry name" value="Cyt_P450_sf"/>
</dbReference>
<organism evidence="10 11">
    <name type="scientific">Talaromyces atroroseus</name>
    <dbReference type="NCBI Taxonomy" id="1441469"/>
    <lineage>
        <taxon>Eukaryota</taxon>
        <taxon>Fungi</taxon>
        <taxon>Dikarya</taxon>
        <taxon>Ascomycota</taxon>
        <taxon>Pezizomycotina</taxon>
        <taxon>Eurotiomycetes</taxon>
        <taxon>Eurotiomycetidae</taxon>
        <taxon>Eurotiales</taxon>
        <taxon>Trichocomaceae</taxon>
        <taxon>Talaromyces</taxon>
        <taxon>Talaromyces sect. Trachyspermi</taxon>
    </lineage>
</organism>